<dbReference type="InterPro" id="IPR029063">
    <property type="entry name" value="SAM-dependent_MTases_sf"/>
</dbReference>
<keyword evidence="4" id="KW-0949">S-adenosyl-L-methionine</keyword>
<feature type="domain" description="Type II methyltransferase M.TaqI-like" evidence="8">
    <location>
        <begin position="559"/>
        <end position="779"/>
    </location>
</feature>
<dbReference type="PROSITE" id="PS00092">
    <property type="entry name" value="N6_MTASE"/>
    <property type="match status" value="1"/>
</dbReference>
<evidence type="ECO:0000256" key="7">
    <source>
        <dbReference type="ARBA" id="ARBA00047942"/>
    </source>
</evidence>
<evidence type="ECO:0000313" key="10">
    <source>
        <dbReference type="EMBL" id="SFV72456.1"/>
    </source>
</evidence>
<evidence type="ECO:0000256" key="6">
    <source>
        <dbReference type="ARBA" id="ARBA00023125"/>
    </source>
</evidence>
<dbReference type="Proteomes" id="UP000186323">
    <property type="component" value="Chromosome I"/>
</dbReference>
<gene>
    <name evidence="10" type="ORF">DESPIGER_0571</name>
</gene>
<evidence type="ECO:0000256" key="4">
    <source>
        <dbReference type="ARBA" id="ARBA00022691"/>
    </source>
</evidence>
<sequence length="1125" mass="129179">MSMSHDEARQLVARVLGGVFDLAAFRQLIANIFPADSLLEDKPISGQYIPEKFRDDVASFRRLVRHEAEGLRMDVLVVKLRSAAKLTRARFMQRNFVARYLNGGWGGTEKDAALVAFYCSDADEWRFSLVYKEYIWGDDGLRTTLSEPRRCSFLVGPYEGTHTAQEQLARLLQLKKPCTLQDLQQAFLVEPITRSFFEEYREHFHRLCEECAALRANHASLRKEWADRGITDADFAKRLLGQLIFLYFLQRKGWLGVKREQPWGSGSRKWLHELYEVHAKANGHRFFDDYLEPLFYDALARDRSEDGGWHEGLGCRIPFLNGGLFDPLGSGGGYDWRGVDVPLADSSIGAVLETFDRYNFTVREDEPLEKEVAVDPEMLGKVFENLLESERRSDLGTYYTPRDIVHYMCREALVQYLDRAVNVLREICNPDKKPQALESDVRARFSRQERIPRKDLERFIRADELLTVKTSKTALRQAAQERDTELVRSLPDSVKEHAALLDAKLAEVRVCDPAIGSGAFPVAMMHEIVRARQALGSALTDQEGERTSYALKRHAIQHSLYGVDIDASAIDIAKLRLWLSLVVDEDDLAHVRPLPNLDYRIIHGNSLDAMRVSYKSSLLQGQLLHTLQQAQDSYFDTTDKNCKQRLRKDIEACRKKLGCSALFEWTIDFHQVFHGSVGEENKGFDIVIANPPYVRQEKITTSKERLKAAFGDFFDGTADIYTYFYALALKQLLTPLGCCCYIAPNKFFRAAYGKNLRSLLTSHLARVRSLIDFGDTQLFDGATTYPSIVLAQRAMTPPQSSIWCCEIRDTALLPQLWHHVQQRGHAVPVSQLAPDGWQLDDPTVAALLRKLQQNSTPLGSLPGVQMYYGIKTGCNEAFVIDGATRRRLLDEDPNSADVIFPWLRGRDLKRWQTKPSGKFVIFTRRGIDIKKYPAVKRHLEQFKTRLEPRPREWKPAYPGEKWAGRKAGSYKWYEIQDNIAYYKEFLKEKIVVAAMRQDFFAFLDMGDTHTNDKTTIITSIENIPLLCILNSKLSMFYLKRICSKCSGDTFEFKPQYLYQVPIRKKYIEYTEKFKNIYFIIENILARDSAADIAAQERKIDELVYDLYGLTTQERDMIENDMQQRG</sequence>
<evidence type="ECO:0000256" key="2">
    <source>
        <dbReference type="ARBA" id="ARBA00022603"/>
    </source>
</evidence>
<evidence type="ECO:0000259" key="8">
    <source>
        <dbReference type="Pfam" id="PF07669"/>
    </source>
</evidence>
<dbReference type="OrthoDB" id="9784823at2"/>
<keyword evidence="11" id="KW-1185">Reference proteome</keyword>
<keyword evidence="3" id="KW-0808">Transferase</keyword>
<dbReference type="PRINTS" id="PR00507">
    <property type="entry name" value="N12N6MTFRASE"/>
</dbReference>
<dbReference type="InterPro" id="IPR011639">
    <property type="entry name" value="MethylTrfase_TaqI-like_dom"/>
</dbReference>
<dbReference type="InterPro" id="IPR050953">
    <property type="entry name" value="N4_N6_ade-DNA_methylase"/>
</dbReference>
<feature type="domain" description="TaqI-like C-terminal specificity" evidence="9">
    <location>
        <begin position="901"/>
        <end position="1062"/>
    </location>
</feature>
<dbReference type="REBASE" id="167028">
    <property type="entry name" value="DpiD1ORF571P"/>
</dbReference>
<dbReference type="PANTHER" id="PTHR33841:SF1">
    <property type="entry name" value="DNA METHYLTRANSFERASE A"/>
    <property type="match status" value="1"/>
</dbReference>
<comment type="catalytic activity">
    <reaction evidence="7">
        <text>a 2'-deoxyadenosine in DNA + S-adenosyl-L-methionine = an N(6)-methyl-2'-deoxyadenosine in DNA + S-adenosyl-L-homocysteine + H(+)</text>
        <dbReference type="Rhea" id="RHEA:15197"/>
        <dbReference type="Rhea" id="RHEA-COMP:12418"/>
        <dbReference type="Rhea" id="RHEA-COMP:12419"/>
        <dbReference type="ChEBI" id="CHEBI:15378"/>
        <dbReference type="ChEBI" id="CHEBI:57856"/>
        <dbReference type="ChEBI" id="CHEBI:59789"/>
        <dbReference type="ChEBI" id="CHEBI:90615"/>
        <dbReference type="ChEBI" id="CHEBI:90616"/>
        <dbReference type="EC" id="2.1.1.72"/>
    </reaction>
</comment>
<dbReference type="InterPro" id="IPR002052">
    <property type="entry name" value="DNA_methylase_N6_adenine_CS"/>
</dbReference>
<dbReference type="AlphaFoldDB" id="A0A1K1LCM2"/>
<protein>
    <recommendedName>
        <fullName evidence="1">site-specific DNA-methyltransferase (adenine-specific)</fullName>
        <ecNumber evidence="1">2.1.1.72</ecNumber>
    </recommendedName>
</protein>
<dbReference type="GO" id="GO:0032259">
    <property type="term" value="P:methylation"/>
    <property type="evidence" value="ECO:0007669"/>
    <property type="project" value="UniProtKB-KW"/>
</dbReference>
<evidence type="ECO:0000313" key="11">
    <source>
        <dbReference type="Proteomes" id="UP000186323"/>
    </source>
</evidence>
<dbReference type="Gene3D" id="3.40.50.150">
    <property type="entry name" value="Vaccinia Virus protein VP39"/>
    <property type="match status" value="1"/>
</dbReference>
<dbReference type="Pfam" id="PF12950">
    <property type="entry name" value="TaqI_C"/>
    <property type="match status" value="1"/>
</dbReference>
<keyword evidence="5" id="KW-0680">Restriction system</keyword>
<dbReference type="Pfam" id="PF07669">
    <property type="entry name" value="Eco57I"/>
    <property type="match status" value="1"/>
</dbReference>
<dbReference type="InterPro" id="IPR025931">
    <property type="entry name" value="TaqI_C"/>
</dbReference>
<dbReference type="EC" id="2.1.1.72" evidence="1"/>
<dbReference type="EMBL" id="LT630450">
    <property type="protein sequence ID" value="SFV72456.1"/>
    <property type="molecule type" value="Genomic_DNA"/>
</dbReference>
<keyword evidence="2" id="KW-0489">Methyltransferase</keyword>
<evidence type="ECO:0000256" key="3">
    <source>
        <dbReference type="ARBA" id="ARBA00022679"/>
    </source>
</evidence>
<dbReference type="KEGG" id="dpg:DESPIGER_0571"/>
<name>A0A1K1LCM2_9BACT</name>
<dbReference type="GO" id="GO:0009307">
    <property type="term" value="P:DNA restriction-modification system"/>
    <property type="evidence" value="ECO:0007669"/>
    <property type="project" value="UniProtKB-KW"/>
</dbReference>
<dbReference type="PANTHER" id="PTHR33841">
    <property type="entry name" value="DNA METHYLTRANSFERASE YEEA-RELATED"/>
    <property type="match status" value="1"/>
</dbReference>
<reference evidence="11" key="1">
    <citation type="submission" date="2016-10" db="EMBL/GenBank/DDBJ databases">
        <authorList>
            <person name="Wegmann U."/>
        </authorList>
    </citation>
    <scope>NUCLEOTIDE SEQUENCE [LARGE SCALE GENOMIC DNA]</scope>
</reference>
<keyword evidence="6" id="KW-0238">DNA-binding</keyword>
<organism evidence="10 11">
    <name type="scientific">Desulfovibrio piger</name>
    <dbReference type="NCBI Taxonomy" id="901"/>
    <lineage>
        <taxon>Bacteria</taxon>
        <taxon>Pseudomonadati</taxon>
        <taxon>Thermodesulfobacteriota</taxon>
        <taxon>Desulfovibrionia</taxon>
        <taxon>Desulfovibrionales</taxon>
        <taxon>Desulfovibrionaceae</taxon>
        <taxon>Desulfovibrio</taxon>
    </lineage>
</organism>
<dbReference type="GO" id="GO:0003677">
    <property type="term" value="F:DNA binding"/>
    <property type="evidence" value="ECO:0007669"/>
    <property type="project" value="UniProtKB-KW"/>
</dbReference>
<evidence type="ECO:0000256" key="1">
    <source>
        <dbReference type="ARBA" id="ARBA00011900"/>
    </source>
</evidence>
<evidence type="ECO:0000259" key="9">
    <source>
        <dbReference type="Pfam" id="PF12950"/>
    </source>
</evidence>
<dbReference type="GO" id="GO:0009007">
    <property type="term" value="F:site-specific DNA-methyltransferase (adenine-specific) activity"/>
    <property type="evidence" value="ECO:0007669"/>
    <property type="project" value="UniProtKB-EC"/>
</dbReference>
<proteinExistence type="predicted"/>
<dbReference type="SUPFAM" id="SSF53335">
    <property type="entry name" value="S-adenosyl-L-methionine-dependent methyltransferases"/>
    <property type="match status" value="1"/>
</dbReference>
<accession>A0A1K1LCM2</accession>
<evidence type="ECO:0000256" key="5">
    <source>
        <dbReference type="ARBA" id="ARBA00022747"/>
    </source>
</evidence>